<dbReference type="GO" id="GO:0005524">
    <property type="term" value="F:ATP binding"/>
    <property type="evidence" value="ECO:0007669"/>
    <property type="project" value="InterPro"/>
</dbReference>
<dbReference type="PRINTS" id="PR00300">
    <property type="entry name" value="CLPPROTEASEA"/>
</dbReference>
<evidence type="ECO:0000259" key="1">
    <source>
        <dbReference type="SMART" id="SM00382"/>
    </source>
</evidence>
<dbReference type="EMBL" id="UOFF01000289">
    <property type="protein sequence ID" value="VAW56841.1"/>
    <property type="molecule type" value="Genomic_DNA"/>
</dbReference>
<name>A0A3B0WNE2_9ZZZZ</name>
<dbReference type="InterPro" id="IPR041538">
    <property type="entry name" value="RavA-like_AAA_lid"/>
</dbReference>
<evidence type="ECO:0000313" key="2">
    <source>
        <dbReference type="EMBL" id="VAW56841.1"/>
    </source>
</evidence>
<reference evidence="2" key="1">
    <citation type="submission" date="2018-06" db="EMBL/GenBank/DDBJ databases">
        <authorList>
            <person name="Zhirakovskaya E."/>
        </authorList>
    </citation>
    <scope>NUCLEOTIDE SEQUENCE</scope>
</reference>
<dbReference type="InterPro" id="IPR003593">
    <property type="entry name" value="AAA+_ATPase"/>
</dbReference>
<gene>
    <name evidence="2" type="ORF">MNBD_GAMMA07-463</name>
</gene>
<dbReference type="PANTHER" id="PTHR32204:SF0">
    <property type="entry name" value="ATPASE RAVA"/>
    <property type="match status" value="1"/>
</dbReference>
<feature type="domain" description="AAA+ ATPase" evidence="1">
    <location>
        <begin position="32"/>
        <end position="173"/>
    </location>
</feature>
<dbReference type="SUPFAM" id="SSF52540">
    <property type="entry name" value="P-loop containing nucleoside triphosphate hydrolases"/>
    <property type="match status" value="1"/>
</dbReference>
<dbReference type="InterPro" id="IPR050513">
    <property type="entry name" value="RavA_ATPases"/>
</dbReference>
<dbReference type="Pfam" id="PF20030">
    <property type="entry name" value="bpMoxR"/>
    <property type="match status" value="1"/>
</dbReference>
<protein>
    <submittedName>
        <fullName evidence="2">2-component regulator</fullName>
    </submittedName>
</protein>
<dbReference type="PANTHER" id="PTHR32204">
    <property type="entry name" value="ATPASE RAVA"/>
    <property type="match status" value="1"/>
</dbReference>
<dbReference type="CDD" id="cd00009">
    <property type="entry name" value="AAA"/>
    <property type="match status" value="1"/>
</dbReference>
<dbReference type="AlphaFoldDB" id="A0A3B0WNE2"/>
<sequence length="515" mass="59287">MKVKLQPLFAYMESGLIERTVPVRLSLLAALSGEHFLLLGPPGTAKSEMARKLYRVFSDINYFERMLTRFSVPEELFGPLSIKALEEDRYHRLTENYMPEASIAFIDEIFKANSAILNSLLTLLNEREFDNGCERIKTPLLSVIAASNELAEDEGLDALYDRFLFRYQLQPVSDSGFDALLNVSFSSNNNSDLLDKLTVDDVKNIQIKSAPIKLNRAANALILKLRGYLSENEIYISDRRWRKALKILKVCAYTNDKFVIDEWDCLLLTHLMWQTPDQIESLNKWFIESLDLDISTSVNRIEKLVIAWEQQLSQDQQKHTQKTNLHGEALYKTPEGKVTTQHERITLAERDGQELYLAPVDQQDRTNNGSGYTLYQLEKAFFDDSFKQTHINGRWVNIQNYINNSQNRLVEREAYEAIVEAYHFPIEYLRSQHAELDEVVNDIHNINQHFSNAKSHLFEINHQHLWLTGGLILTAFNDITDKLSNIIAQEQRLKALIVFNASLKPEPVEEASSLA</sequence>
<dbReference type="SMART" id="SM00382">
    <property type="entry name" value="AAA"/>
    <property type="match status" value="1"/>
</dbReference>
<dbReference type="Pfam" id="PF17868">
    <property type="entry name" value="AAA_lid_8"/>
    <property type="match status" value="1"/>
</dbReference>
<dbReference type="InterPro" id="IPR001270">
    <property type="entry name" value="ClpA/B"/>
</dbReference>
<dbReference type="InterPro" id="IPR027417">
    <property type="entry name" value="P-loop_NTPase"/>
</dbReference>
<accession>A0A3B0WNE2</accession>
<dbReference type="InterPro" id="IPR045427">
    <property type="entry name" value="MoxR"/>
</dbReference>
<organism evidence="2">
    <name type="scientific">hydrothermal vent metagenome</name>
    <dbReference type="NCBI Taxonomy" id="652676"/>
    <lineage>
        <taxon>unclassified sequences</taxon>
        <taxon>metagenomes</taxon>
        <taxon>ecological metagenomes</taxon>
    </lineage>
</organism>
<dbReference type="Gene3D" id="3.40.50.300">
    <property type="entry name" value="P-loop containing nucleotide triphosphate hydrolases"/>
    <property type="match status" value="1"/>
</dbReference>
<proteinExistence type="predicted"/>